<name>A0ABY1P1V4_9HYPH</name>
<dbReference type="Gene3D" id="3.40.50.2300">
    <property type="match status" value="1"/>
</dbReference>
<evidence type="ECO:0000259" key="7">
    <source>
        <dbReference type="PROSITE" id="PS50045"/>
    </source>
</evidence>
<evidence type="ECO:0000256" key="6">
    <source>
        <dbReference type="PROSITE-ProRule" id="PRU00169"/>
    </source>
</evidence>
<dbReference type="EMBL" id="FXTT01000003">
    <property type="protein sequence ID" value="SMP24161.1"/>
    <property type="molecule type" value="Genomic_DNA"/>
</dbReference>
<keyword evidence="1" id="KW-0547">Nucleotide-binding</keyword>
<keyword evidence="10" id="KW-1185">Reference proteome</keyword>
<dbReference type="InterPro" id="IPR002197">
    <property type="entry name" value="HTH_Fis"/>
</dbReference>
<evidence type="ECO:0000256" key="5">
    <source>
        <dbReference type="ARBA" id="ARBA00023163"/>
    </source>
</evidence>
<dbReference type="InterPro" id="IPR002078">
    <property type="entry name" value="Sigma_54_int"/>
</dbReference>
<feature type="domain" description="Sigma-54 factor interaction" evidence="7">
    <location>
        <begin position="149"/>
        <end position="378"/>
    </location>
</feature>
<evidence type="ECO:0000256" key="3">
    <source>
        <dbReference type="ARBA" id="ARBA00023012"/>
    </source>
</evidence>
<dbReference type="SUPFAM" id="SSF52172">
    <property type="entry name" value="CheY-like"/>
    <property type="match status" value="1"/>
</dbReference>
<dbReference type="InterPro" id="IPR025662">
    <property type="entry name" value="Sigma_54_int_dom_ATP-bd_1"/>
</dbReference>
<dbReference type="InterPro" id="IPR009057">
    <property type="entry name" value="Homeodomain-like_sf"/>
</dbReference>
<dbReference type="Pfam" id="PF02954">
    <property type="entry name" value="HTH_8"/>
    <property type="match status" value="1"/>
</dbReference>
<evidence type="ECO:0000256" key="4">
    <source>
        <dbReference type="ARBA" id="ARBA00023015"/>
    </source>
</evidence>
<dbReference type="PROSITE" id="PS00688">
    <property type="entry name" value="SIGMA54_INTERACT_3"/>
    <property type="match status" value="1"/>
</dbReference>
<comment type="caution">
    <text evidence="9">The sequence shown here is derived from an EMBL/GenBank/DDBJ whole genome shotgun (WGS) entry which is preliminary data.</text>
</comment>
<dbReference type="Pfam" id="PF00072">
    <property type="entry name" value="Response_reg"/>
    <property type="match status" value="1"/>
</dbReference>
<dbReference type="InterPro" id="IPR011006">
    <property type="entry name" value="CheY-like_superfamily"/>
</dbReference>
<dbReference type="Proteomes" id="UP001157914">
    <property type="component" value="Unassembled WGS sequence"/>
</dbReference>
<keyword evidence="3" id="KW-0902">Two-component regulatory system</keyword>
<dbReference type="Pfam" id="PF00158">
    <property type="entry name" value="Sigma54_activat"/>
    <property type="match status" value="1"/>
</dbReference>
<keyword evidence="2" id="KW-0067">ATP-binding</keyword>
<dbReference type="InterPro" id="IPR001789">
    <property type="entry name" value="Sig_transdc_resp-reg_receiver"/>
</dbReference>
<dbReference type="InterPro" id="IPR025944">
    <property type="entry name" value="Sigma_54_int_dom_CS"/>
</dbReference>
<dbReference type="Gene3D" id="1.10.8.60">
    <property type="match status" value="1"/>
</dbReference>
<dbReference type="PROSITE" id="PS50045">
    <property type="entry name" value="SIGMA54_INTERACT_4"/>
    <property type="match status" value="1"/>
</dbReference>
<accession>A0ABY1P1V4</accession>
<proteinExistence type="predicted"/>
<dbReference type="CDD" id="cd00009">
    <property type="entry name" value="AAA"/>
    <property type="match status" value="1"/>
</dbReference>
<keyword evidence="4" id="KW-0805">Transcription regulation</keyword>
<dbReference type="CDD" id="cd17549">
    <property type="entry name" value="REC_DctD-like"/>
    <property type="match status" value="1"/>
</dbReference>
<evidence type="ECO:0000256" key="2">
    <source>
        <dbReference type="ARBA" id="ARBA00022840"/>
    </source>
</evidence>
<evidence type="ECO:0000259" key="8">
    <source>
        <dbReference type="PROSITE" id="PS50110"/>
    </source>
</evidence>
<organism evidence="9 10">
    <name type="scientific">Roseibium denhamense</name>
    <dbReference type="NCBI Taxonomy" id="76305"/>
    <lineage>
        <taxon>Bacteria</taxon>
        <taxon>Pseudomonadati</taxon>
        <taxon>Pseudomonadota</taxon>
        <taxon>Alphaproteobacteria</taxon>
        <taxon>Hyphomicrobiales</taxon>
        <taxon>Stappiaceae</taxon>
        <taxon>Roseibium</taxon>
    </lineage>
</organism>
<dbReference type="SMART" id="SM00382">
    <property type="entry name" value="AAA"/>
    <property type="match status" value="1"/>
</dbReference>
<dbReference type="PANTHER" id="PTHR32071">
    <property type="entry name" value="TRANSCRIPTIONAL REGULATORY PROTEIN"/>
    <property type="match status" value="1"/>
</dbReference>
<evidence type="ECO:0000313" key="9">
    <source>
        <dbReference type="EMBL" id="SMP24161.1"/>
    </source>
</evidence>
<dbReference type="PROSITE" id="PS00675">
    <property type="entry name" value="SIGMA54_INTERACT_1"/>
    <property type="match status" value="1"/>
</dbReference>
<feature type="modified residue" description="4-aspartylphosphate" evidence="6">
    <location>
        <position position="58"/>
    </location>
</feature>
<dbReference type="PROSITE" id="PS50110">
    <property type="entry name" value="RESPONSE_REGULATORY"/>
    <property type="match status" value="1"/>
</dbReference>
<gene>
    <name evidence="9" type="ORF">SAMN06265374_2388</name>
</gene>
<evidence type="ECO:0000313" key="10">
    <source>
        <dbReference type="Proteomes" id="UP001157914"/>
    </source>
</evidence>
<dbReference type="SUPFAM" id="SSF46689">
    <property type="entry name" value="Homeodomain-like"/>
    <property type="match status" value="1"/>
</dbReference>
<dbReference type="Gene3D" id="3.40.50.300">
    <property type="entry name" value="P-loop containing nucleotide triphosphate hydrolases"/>
    <property type="match status" value="1"/>
</dbReference>
<dbReference type="InterPro" id="IPR027417">
    <property type="entry name" value="P-loop_NTPase"/>
</dbReference>
<dbReference type="Gene3D" id="1.10.10.60">
    <property type="entry name" value="Homeodomain-like"/>
    <property type="match status" value="1"/>
</dbReference>
<dbReference type="InterPro" id="IPR058031">
    <property type="entry name" value="AAA_lid_NorR"/>
</dbReference>
<dbReference type="SMART" id="SM00448">
    <property type="entry name" value="REC"/>
    <property type="match status" value="1"/>
</dbReference>
<dbReference type="Pfam" id="PF25601">
    <property type="entry name" value="AAA_lid_14"/>
    <property type="match status" value="1"/>
</dbReference>
<reference evidence="9 10" key="1">
    <citation type="submission" date="2017-05" db="EMBL/GenBank/DDBJ databases">
        <authorList>
            <person name="Varghese N."/>
            <person name="Submissions S."/>
        </authorList>
    </citation>
    <scope>NUCLEOTIDE SEQUENCE [LARGE SCALE GENOMIC DNA]</scope>
    <source>
        <strain evidence="9 10">DSM 15949</strain>
    </source>
</reference>
<evidence type="ECO:0000256" key="1">
    <source>
        <dbReference type="ARBA" id="ARBA00022741"/>
    </source>
</evidence>
<dbReference type="RefSeq" id="WP_155193772.1">
    <property type="nucleotide sequence ID" value="NZ_BAAAEA010000002.1"/>
</dbReference>
<dbReference type="SUPFAM" id="SSF52540">
    <property type="entry name" value="P-loop containing nucleoside triphosphate hydrolases"/>
    <property type="match status" value="1"/>
</dbReference>
<keyword evidence="5" id="KW-0804">Transcription</keyword>
<protein>
    <submittedName>
        <fullName evidence="9">Two-component system, NtrC family, C4-dicarboxylate transport response regulator DctD</fullName>
    </submittedName>
</protein>
<dbReference type="PANTHER" id="PTHR32071:SF57">
    <property type="entry name" value="C4-DICARBOXYLATE TRANSPORT TRANSCRIPTIONAL REGULATORY PROTEIN DCTD"/>
    <property type="match status" value="1"/>
</dbReference>
<sequence>MTEPVSVSSVVIVDDDPSMRAALRQWIRLAGFETIEVGAATPALAHLSPEFRGCVVSDVKLGADDGLDLMRRIAEIDADLPVVLITGHGDVPMAVEAMRTGAYDFVEKPFDPDHIAEVVKRACDRRALVLENRSLKTRISDTMNLESRLIGTSPAMQLLRQQILHFAGTDVAVLITGETGTGKEVIAQALHDYSPRKNSPFMAINAAALPEAMVEAELFGHEAGAFTGADRQRIGRIEAASGGVLFLDEIVSMPLALQPKLLRVLQERQVDRLGGTKPVPVDIRLISAANAEPRAAVADGRLREDLLFRLNTIEIAVPPLRERGRDSLLLFDTFLNRFAAQYGMAVPACSARDEAFLQTYHWPGNVRELRNAAERFVLTAGVSPKPLEALVTGESTGPVAGGGSLKDLMDAYERSLIESALRRHNGRITDVMEDLNLPRRTLNEKMARLGLSRD</sequence>
<feature type="domain" description="Response regulatory" evidence="8">
    <location>
        <begin position="9"/>
        <end position="123"/>
    </location>
</feature>
<dbReference type="InterPro" id="IPR003593">
    <property type="entry name" value="AAA+_ATPase"/>
</dbReference>
<keyword evidence="6" id="KW-0597">Phosphoprotein</keyword>